<comment type="caution">
    <text evidence="9">The sequence shown here is derived from an EMBL/GenBank/DDBJ whole genome shotgun (WGS) entry which is preliminary data.</text>
</comment>
<evidence type="ECO:0000256" key="5">
    <source>
        <dbReference type="ARBA" id="ARBA00023159"/>
    </source>
</evidence>
<keyword evidence="5" id="KW-0010">Activator</keyword>
<keyword evidence="2" id="KW-0902">Two-component regulatory system</keyword>
<dbReference type="SUPFAM" id="SSF46894">
    <property type="entry name" value="C-terminal effector domain of the bipartite response regulators"/>
    <property type="match status" value="1"/>
</dbReference>
<dbReference type="InterPro" id="IPR049170">
    <property type="entry name" value="GlnR_N"/>
</dbReference>
<dbReference type="PANTHER" id="PTHR48111:SF16">
    <property type="entry name" value="TRANSCRIPTIONAL REGULATORY PROTEIN GLNR"/>
    <property type="match status" value="1"/>
</dbReference>
<dbReference type="Pfam" id="PF21695">
    <property type="entry name" value="GlnR_1st"/>
    <property type="match status" value="1"/>
</dbReference>
<keyword evidence="10" id="KW-1185">Reference proteome</keyword>
<dbReference type="RefSeq" id="WP_106327016.1">
    <property type="nucleotide sequence ID" value="NZ_BOMO01000126.1"/>
</dbReference>
<accession>A0A2T0K1D5</accession>
<evidence type="ECO:0000256" key="6">
    <source>
        <dbReference type="ARBA" id="ARBA00023163"/>
    </source>
</evidence>
<evidence type="ECO:0000313" key="10">
    <source>
        <dbReference type="Proteomes" id="UP000239415"/>
    </source>
</evidence>
<dbReference type="OrthoDB" id="8927943at2"/>
<dbReference type="InterPro" id="IPR036388">
    <property type="entry name" value="WH-like_DNA-bd_sf"/>
</dbReference>
<dbReference type="EMBL" id="PVMZ01000019">
    <property type="protein sequence ID" value="PRX16609.1"/>
    <property type="molecule type" value="Genomic_DNA"/>
</dbReference>
<dbReference type="PANTHER" id="PTHR48111">
    <property type="entry name" value="REGULATOR OF RPOS"/>
    <property type="match status" value="1"/>
</dbReference>
<dbReference type="InterPro" id="IPR039420">
    <property type="entry name" value="WalR-like"/>
</dbReference>
<feature type="DNA-binding region" description="OmpR/PhoB-type" evidence="7">
    <location>
        <begin position="121"/>
        <end position="218"/>
    </location>
</feature>
<evidence type="ECO:0000256" key="1">
    <source>
        <dbReference type="ARBA" id="ARBA00022553"/>
    </source>
</evidence>
<sequence>MNLLLLTDGHLDVLPALDLLPHAVQIASRDAWAEAAKGPHVAAVLVDASEQLNHARATCRLIRTNVPDAPLIALVREAGLVSVAIDWCVDDFVLTTAGPTEVETRLGMAVKRRGAQTRNGPELIHIGDLTIDPHSYTTRLGGESLALTYKEFELLRFLAQEPGRVFSRDQLLREVWGYDYFGGSRTVDVHVRRLRAKLGPRYEAMIGTVRQVGYKFVLPTAGGSQRAGDAHADARAVYDDGMRSPMDRTPITFGKPLVRATSERLR</sequence>
<dbReference type="GO" id="GO:0032993">
    <property type="term" value="C:protein-DNA complex"/>
    <property type="evidence" value="ECO:0007669"/>
    <property type="project" value="TreeGrafter"/>
</dbReference>
<reference evidence="9 10" key="1">
    <citation type="submission" date="2018-03" db="EMBL/GenBank/DDBJ databases">
        <title>Genomic Encyclopedia of Archaeal and Bacterial Type Strains, Phase II (KMG-II): from individual species to whole genera.</title>
        <authorList>
            <person name="Goeker M."/>
        </authorList>
    </citation>
    <scope>NUCLEOTIDE SEQUENCE [LARGE SCALE GENOMIC DNA]</scope>
    <source>
        <strain evidence="9 10">DSM 43146</strain>
    </source>
</reference>
<keyword evidence="4 7" id="KW-0238">DNA-binding</keyword>
<evidence type="ECO:0000256" key="2">
    <source>
        <dbReference type="ARBA" id="ARBA00023012"/>
    </source>
</evidence>
<dbReference type="InterPro" id="IPR016032">
    <property type="entry name" value="Sig_transdc_resp-reg_C-effctor"/>
</dbReference>
<feature type="domain" description="OmpR/PhoB-type" evidence="8">
    <location>
        <begin position="121"/>
        <end position="218"/>
    </location>
</feature>
<evidence type="ECO:0000256" key="4">
    <source>
        <dbReference type="ARBA" id="ARBA00023125"/>
    </source>
</evidence>
<dbReference type="FunFam" id="1.10.10.10:FF:000216">
    <property type="entry name" value="DNA-binding response regulator"/>
    <property type="match status" value="1"/>
</dbReference>
<dbReference type="AlphaFoldDB" id="A0A2T0K1D5"/>
<dbReference type="Gene3D" id="3.40.50.2300">
    <property type="match status" value="1"/>
</dbReference>
<evidence type="ECO:0000256" key="3">
    <source>
        <dbReference type="ARBA" id="ARBA00023015"/>
    </source>
</evidence>
<dbReference type="Proteomes" id="UP000239415">
    <property type="component" value="Unassembled WGS sequence"/>
</dbReference>
<protein>
    <submittedName>
        <fullName evidence="9">DNA-binding response OmpR family regulator</fullName>
    </submittedName>
</protein>
<dbReference type="PROSITE" id="PS51755">
    <property type="entry name" value="OMPR_PHOB"/>
    <property type="match status" value="1"/>
</dbReference>
<proteinExistence type="predicted"/>
<evidence type="ECO:0000313" key="9">
    <source>
        <dbReference type="EMBL" id="PRX16609.1"/>
    </source>
</evidence>
<dbReference type="Pfam" id="PF00486">
    <property type="entry name" value="Trans_reg_C"/>
    <property type="match status" value="1"/>
</dbReference>
<keyword evidence="6" id="KW-0804">Transcription</keyword>
<dbReference type="SMART" id="SM00862">
    <property type="entry name" value="Trans_reg_C"/>
    <property type="match status" value="1"/>
</dbReference>
<dbReference type="GO" id="GO:0000156">
    <property type="term" value="F:phosphorelay response regulator activity"/>
    <property type="evidence" value="ECO:0007669"/>
    <property type="project" value="TreeGrafter"/>
</dbReference>
<dbReference type="Gene3D" id="1.10.10.10">
    <property type="entry name" value="Winged helix-like DNA-binding domain superfamily/Winged helix DNA-binding domain"/>
    <property type="match status" value="1"/>
</dbReference>
<organism evidence="9 10">
    <name type="scientific">Actinoplanes italicus</name>
    <dbReference type="NCBI Taxonomy" id="113567"/>
    <lineage>
        <taxon>Bacteria</taxon>
        <taxon>Bacillati</taxon>
        <taxon>Actinomycetota</taxon>
        <taxon>Actinomycetes</taxon>
        <taxon>Micromonosporales</taxon>
        <taxon>Micromonosporaceae</taxon>
        <taxon>Actinoplanes</taxon>
    </lineage>
</organism>
<dbReference type="GO" id="GO:0005829">
    <property type="term" value="C:cytosol"/>
    <property type="evidence" value="ECO:0007669"/>
    <property type="project" value="TreeGrafter"/>
</dbReference>
<evidence type="ECO:0000259" key="8">
    <source>
        <dbReference type="PROSITE" id="PS51755"/>
    </source>
</evidence>
<evidence type="ECO:0000256" key="7">
    <source>
        <dbReference type="PROSITE-ProRule" id="PRU01091"/>
    </source>
</evidence>
<gene>
    <name evidence="9" type="ORF">CLV67_119190</name>
</gene>
<keyword evidence="1" id="KW-0597">Phosphoprotein</keyword>
<dbReference type="GO" id="GO:0000976">
    <property type="term" value="F:transcription cis-regulatory region binding"/>
    <property type="evidence" value="ECO:0007669"/>
    <property type="project" value="TreeGrafter"/>
</dbReference>
<name>A0A2T0K1D5_9ACTN</name>
<keyword evidence="3" id="KW-0805">Transcription regulation</keyword>
<dbReference type="GO" id="GO:0006355">
    <property type="term" value="P:regulation of DNA-templated transcription"/>
    <property type="evidence" value="ECO:0007669"/>
    <property type="project" value="InterPro"/>
</dbReference>
<dbReference type="InterPro" id="IPR001867">
    <property type="entry name" value="OmpR/PhoB-type_DNA-bd"/>
</dbReference>
<dbReference type="CDD" id="cd00383">
    <property type="entry name" value="trans_reg_C"/>
    <property type="match status" value="1"/>
</dbReference>